<evidence type="ECO:0000259" key="6">
    <source>
        <dbReference type="PROSITE" id="PS51352"/>
    </source>
</evidence>
<gene>
    <name evidence="7" type="ORF">FISHEDRAFT_36276</name>
</gene>
<feature type="signal peptide" evidence="5">
    <location>
        <begin position="1"/>
        <end position="18"/>
    </location>
</feature>
<dbReference type="OrthoDB" id="72053at2759"/>
<feature type="transmembrane region" description="Helical" evidence="4">
    <location>
        <begin position="548"/>
        <end position="567"/>
    </location>
</feature>
<keyword evidence="2 5" id="KW-0732">Signal</keyword>
<evidence type="ECO:0000313" key="8">
    <source>
        <dbReference type="Proteomes" id="UP000054144"/>
    </source>
</evidence>
<keyword evidence="8" id="KW-1185">Reference proteome</keyword>
<dbReference type="Pfam" id="PF00085">
    <property type="entry name" value="Thioredoxin"/>
    <property type="match status" value="2"/>
</dbReference>
<dbReference type="PROSITE" id="PS51352">
    <property type="entry name" value="THIOREDOXIN_2"/>
    <property type="match status" value="2"/>
</dbReference>
<feature type="compositionally biased region" description="Pro residues" evidence="3">
    <location>
        <begin position="141"/>
        <end position="151"/>
    </location>
</feature>
<dbReference type="Gene3D" id="3.40.30.10">
    <property type="entry name" value="Glutaredoxin"/>
    <property type="match status" value="3"/>
</dbReference>
<keyword evidence="4" id="KW-1133">Transmembrane helix</keyword>
<reference evidence="7 8" key="1">
    <citation type="journal article" date="2015" name="Fungal Genet. Biol.">
        <title>Evolution of novel wood decay mechanisms in Agaricales revealed by the genome sequences of Fistulina hepatica and Cylindrobasidium torrendii.</title>
        <authorList>
            <person name="Floudas D."/>
            <person name="Held B.W."/>
            <person name="Riley R."/>
            <person name="Nagy L.G."/>
            <person name="Koehler G."/>
            <person name="Ransdell A.S."/>
            <person name="Younus H."/>
            <person name="Chow J."/>
            <person name="Chiniquy J."/>
            <person name="Lipzen A."/>
            <person name="Tritt A."/>
            <person name="Sun H."/>
            <person name="Haridas S."/>
            <person name="LaButti K."/>
            <person name="Ohm R.A."/>
            <person name="Kues U."/>
            <person name="Blanchette R.A."/>
            <person name="Grigoriev I.V."/>
            <person name="Minto R.E."/>
            <person name="Hibbett D.S."/>
        </authorList>
    </citation>
    <scope>NUCLEOTIDE SEQUENCE [LARGE SCALE GENOMIC DNA]</scope>
    <source>
        <strain evidence="7 8">ATCC 64428</strain>
    </source>
</reference>
<proteinExistence type="inferred from homology"/>
<dbReference type="AlphaFoldDB" id="A0A0D7AJH8"/>
<feature type="domain" description="Thioredoxin" evidence="6">
    <location>
        <begin position="141"/>
        <end position="264"/>
    </location>
</feature>
<feature type="chain" id="PRO_5002316456" evidence="5">
    <location>
        <begin position="19"/>
        <end position="584"/>
    </location>
</feature>
<dbReference type="PRINTS" id="PR00421">
    <property type="entry name" value="THIOREDOXIN"/>
</dbReference>
<name>A0A0D7AJH8_9AGAR</name>
<dbReference type="InterPro" id="IPR051063">
    <property type="entry name" value="PDI"/>
</dbReference>
<keyword evidence="4" id="KW-0472">Membrane</keyword>
<sequence length="584" mass="64808">MQFFTIAAFVAVFAFSSALPVQTESLTPENFKLITEHGVWFIEYFSPYCAHCRAFAPDWETLGEEVSQEDKLPKVHMAQVDCAVHGDLCESHDVKGYPTMRLYRDGTFVEQFKGSRSMERLHAFLNFRRGDPYPEDKPAEPEPAPAPPEVTAPPPLNLDGEVLALSQDTFLNTIAQGPAFVKFYAPWCAHCKTLAPMWKELAKAMQGKVTIAEVDCEAHGALCKSYKVKGYPTLQYFNKIDTRTEYTGARTLEKLIAFVDQASAPLLQTVTPEELDAVVRENEVVYLALLHSVDGGVGRTVRRSAARLLGTPRVYTSSSEALRTHYGVPHSAKWAVLAFKDRNSREPTAAFYGTATSAATPQEKSALIEWMFANRLPLSAELTPDNFDMVMNAPHSPLVVIAAVDSNQKDRVSTVMSEAALAWRARTSGTGRAGATSVDDPHGRGVVFTWMDARRWGDWLWRMYGIKAGDDIPVIIANHQDLLYYNTDPHGSPITLSTTSLFSAIEAAADGTTTPRSSQSSIEKLAKSLNDKLMAIEDFVTELFKSTIFYIVVVGVILFLLIKRYVLDVPVDPYPMRSKEGRID</sequence>
<dbReference type="SUPFAM" id="SSF52833">
    <property type="entry name" value="Thioredoxin-like"/>
    <property type="match status" value="2"/>
</dbReference>
<accession>A0A0D7AJH8</accession>
<dbReference type="InterPro" id="IPR013766">
    <property type="entry name" value="Thioredoxin_domain"/>
</dbReference>
<dbReference type="PANTHER" id="PTHR45672">
    <property type="entry name" value="PROTEIN DISULFIDE-ISOMERASE C17H9.14C-RELATED"/>
    <property type="match status" value="1"/>
</dbReference>
<evidence type="ECO:0000256" key="5">
    <source>
        <dbReference type="SAM" id="SignalP"/>
    </source>
</evidence>
<dbReference type="GO" id="GO:0003756">
    <property type="term" value="F:protein disulfide isomerase activity"/>
    <property type="evidence" value="ECO:0007669"/>
    <property type="project" value="TreeGrafter"/>
</dbReference>
<evidence type="ECO:0000256" key="4">
    <source>
        <dbReference type="SAM" id="Phobius"/>
    </source>
</evidence>
<comment type="similarity">
    <text evidence="1">Belongs to the protein disulfide isomerase family.</text>
</comment>
<dbReference type="Proteomes" id="UP000054144">
    <property type="component" value="Unassembled WGS sequence"/>
</dbReference>
<evidence type="ECO:0000256" key="1">
    <source>
        <dbReference type="ARBA" id="ARBA00006347"/>
    </source>
</evidence>
<keyword evidence="4" id="KW-0812">Transmembrane</keyword>
<dbReference type="InterPro" id="IPR036249">
    <property type="entry name" value="Thioredoxin-like_sf"/>
</dbReference>
<feature type="compositionally biased region" description="Basic and acidic residues" evidence="3">
    <location>
        <begin position="130"/>
        <end position="140"/>
    </location>
</feature>
<feature type="domain" description="Thioredoxin" evidence="6">
    <location>
        <begin position="15"/>
        <end position="130"/>
    </location>
</feature>
<protein>
    <submittedName>
        <fullName evidence="7">Thioredoxin-domain-containing protein</fullName>
    </submittedName>
</protein>
<dbReference type="InterPro" id="IPR017937">
    <property type="entry name" value="Thioredoxin_CS"/>
</dbReference>
<dbReference type="GO" id="GO:0006457">
    <property type="term" value="P:protein folding"/>
    <property type="evidence" value="ECO:0007669"/>
    <property type="project" value="TreeGrafter"/>
</dbReference>
<evidence type="ECO:0000256" key="2">
    <source>
        <dbReference type="ARBA" id="ARBA00022729"/>
    </source>
</evidence>
<dbReference type="PROSITE" id="PS00194">
    <property type="entry name" value="THIOREDOXIN_1"/>
    <property type="match status" value="2"/>
</dbReference>
<dbReference type="PANTHER" id="PTHR45672:SF3">
    <property type="entry name" value="THIOREDOXIN DOMAIN-CONTAINING PROTEIN 5"/>
    <property type="match status" value="1"/>
</dbReference>
<organism evidence="7 8">
    <name type="scientific">Fistulina hepatica ATCC 64428</name>
    <dbReference type="NCBI Taxonomy" id="1128425"/>
    <lineage>
        <taxon>Eukaryota</taxon>
        <taxon>Fungi</taxon>
        <taxon>Dikarya</taxon>
        <taxon>Basidiomycota</taxon>
        <taxon>Agaricomycotina</taxon>
        <taxon>Agaricomycetes</taxon>
        <taxon>Agaricomycetidae</taxon>
        <taxon>Agaricales</taxon>
        <taxon>Fistulinaceae</taxon>
        <taxon>Fistulina</taxon>
    </lineage>
</organism>
<dbReference type="EMBL" id="KN881647">
    <property type="protein sequence ID" value="KIY51914.1"/>
    <property type="molecule type" value="Genomic_DNA"/>
</dbReference>
<dbReference type="GO" id="GO:0005783">
    <property type="term" value="C:endoplasmic reticulum"/>
    <property type="evidence" value="ECO:0007669"/>
    <property type="project" value="TreeGrafter"/>
</dbReference>
<feature type="region of interest" description="Disordered" evidence="3">
    <location>
        <begin position="130"/>
        <end position="151"/>
    </location>
</feature>
<evidence type="ECO:0000256" key="3">
    <source>
        <dbReference type="SAM" id="MobiDB-lite"/>
    </source>
</evidence>
<evidence type="ECO:0000313" key="7">
    <source>
        <dbReference type="EMBL" id="KIY51914.1"/>
    </source>
</evidence>